<dbReference type="SUPFAM" id="SSF53328">
    <property type="entry name" value="Formyltransferase"/>
    <property type="match status" value="1"/>
</dbReference>
<evidence type="ECO:0000259" key="7">
    <source>
        <dbReference type="Pfam" id="PF02911"/>
    </source>
</evidence>
<keyword evidence="4 5" id="KW-0648">Protein biosynthesis</keyword>
<dbReference type="Gene3D" id="3.40.50.12230">
    <property type="match status" value="1"/>
</dbReference>
<evidence type="ECO:0000256" key="5">
    <source>
        <dbReference type="HAMAP-Rule" id="MF_00182"/>
    </source>
</evidence>
<dbReference type="GO" id="GO:0004479">
    <property type="term" value="F:methionyl-tRNA formyltransferase activity"/>
    <property type="evidence" value="ECO:0007669"/>
    <property type="project" value="UniProtKB-UniRule"/>
</dbReference>
<feature type="binding site" evidence="5">
    <location>
        <begin position="109"/>
        <end position="112"/>
    </location>
    <ligand>
        <name>(6S)-5,6,7,8-tetrahydrofolate</name>
        <dbReference type="ChEBI" id="CHEBI:57453"/>
    </ligand>
</feature>
<dbReference type="Proteomes" id="UP000542342">
    <property type="component" value="Unassembled WGS sequence"/>
</dbReference>
<dbReference type="InterPro" id="IPR044135">
    <property type="entry name" value="Met-tRNA-FMT_C"/>
</dbReference>
<dbReference type="CDD" id="cd08704">
    <property type="entry name" value="Met_tRNA_FMT_C"/>
    <property type="match status" value="1"/>
</dbReference>
<proteinExistence type="inferred from homology"/>
<evidence type="ECO:0000256" key="3">
    <source>
        <dbReference type="ARBA" id="ARBA00022679"/>
    </source>
</evidence>
<dbReference type="InterPro" id="IPR002376">
    <property type="entry name" value="Formyl_transf_N"/>
</dbReference>
<accession>A0A7V8VGR2</accession>
<dbReference type="PANTHER" id="PTHR11138">
    <property type="entry name" value="METHIONYL-TRNA FORMYLTRANSFERASE"/>
    <property type="match status" value="1"/>
</dbReference>
<comment type="catalytic activity">
    <reaction evidence="5">
        <text>L-methionyl-tRNA(fMet) + (6R)-10-formyltetrahydrofolate = N-formyl-L-methionyl-tRNA(fMet) + (6S)-5,6,7,8-tetrahydrofolate + H(+)</text>
        <dbReference type="Rhea" id="RHEA:24380"/>
        <dbReference type="Rhea" id="RHEA-COMP:9952"/>
        <dbReference type="Rhea" id="RHEA-COMP:9953"/>
        <dbReference type="ChEBI" id="CHEBI:15378"/>
        <dbReference type="ChEBI" id="CHEBI:57453"/>
        <dbReference type="ChEBI" id="CHEBI:78530"/>
        <dbReference type="ChEBI" id="CHEBI:78844"/>
        <dbReference type="ChEBI" id="CHEBI:195366"/>
        <dbReference type="EC" id="2.1.2.9"/>
    </reaction>
</comment>
<dbReference type="AlphaFoldDB" id="A0A7V8VGR2"/>
<dbReference type="EC" id="2.1.2.9" evidence="2 5"/>
<organism evidence="8 9">
    <name type="scientific">Thermogemmata fonticola</name>
    <dbReference type="NCBI Taxonomy" id="2755323"/>
    <lineage>
        <taxon>Bacteria</taxon>
        <taxon>Pseudomonadati</taxon>
        <taxon>Planctomycetota</taxon>
        <taxon>Planctomycetia</taxon>
        <taxon>Gemmatales</taxon>
        <taxon>Gemmataceae</taxon>
        <taxon>Thermogemmata</taxon>
    </lineage>
</organism>
<protein>
    <recommendedName>
        <fullName evidence="2 5">Methionyl-tRNA formyltransferase</fullName>
        <ecNumber evidence="2 5">2.1.2.9</ecNumber>
    </recommendedName>
</protein>
<dbReference type="InterPro" id="IPR005794">
    <property type="entry name" value="Fmt"/>
</dbReference>
<name>A0A7V8VGR2_9BACT</name>
<comment type="function">
    <text evidence="5">Attaches a formyl group to the free amino group of methionyl-tRNA(fMet). The formyl group appears to play a dual role in the initiator identity of N-formylmethionyl-tRNA by promoting its recognition by IF2 and preventing the misappropriation of this tRNA by the elongation apparatus.</text>
</comment>
<dbReference type="Pfam" id="PF02911">
    <property type="entry name" value="Formyl_trans_C"/>
    <property type="match status" value="1"/>
</dbReference>
<evidence type="ECO:0000256" key="2">
    <source>
        <dbReference type="ARBA" id="ARBA00012261"/>
    </source>
</evidence>
<dbReference type="EMBL" id="JACEFB010000018">
    <property type="protein sequence ID" value="MBA2227743.1"/>
    <property type="molecule type" value="Genomic_DNA"/>
</dbReference>
<comment type="caution">
    <text evidence="8">The sequence shown here is derived from an EMBL/GenBank/DDBJ whole genome shotgun (WGS) entry which is preliminary data.</text>
</comment>
<dbReference type="InterPro" id="IPR005793">
    <property type="entry name" value="Formyl_trans_C"/>
</dbReference>
<keyword evidence="3 5" id="KW-0808">Transferase</keyword>
<reference evidence="8 9" key="1">
    <citation type="submission" date="2020-07" db="EMBL/GenBank/DDBJ databases">
        <title>Thermogemmata thermophila gen. nov., sp. nov., a novel moderate thermophilic planctomycete from a Kamchatka hot spring.</title>
        <authorList>
            <person name="Elcheninov A.G."/>
            <person name="Podosokorskaya O.A."/>
            <person name="Kovaleva O.L."/>
            <person name="Novikov A."/>
            <person name="Bonch-Osmolovskaya E.A."/>
            <person name="Toshchakov S.V."/>
            <person name="Kublanov I.V."/>
        </authorList>
    </citation>
    <scope>NUCLEOTIDE SEQUENCE [LARGE SCALE GENOMIC DNA]</scope>
    <source>
        <strain evidence="8 9">2918</strain>
    </source>
</reference>
<dbReference type="HAMAP" id="MF_00182">
    <property type="entry name" value="Formyl_trans"/>
    <property type="match status" value="1"/>
</dbReference>
<evidence type="ECO:0000256" key="1">
    <source>
        <dbReference type="ARBA" id="ARBA00010699"/>
    </source>
</evidence>
<dbReference type="NCBIfam" id="TIGR00460">
    <property type="entry name" value="fmt"/>
    <property type="match status" value="1"/>
</dbReference>
<keyword evidence="9" id="KW-1185">Reference proteome</keyword>
<dbReference type="PANTHER" id="PTHR11138:SF5">
    <property type="entry name" value="METHIONYL-TRNA FORMYLTRANSFERASE, MITOCHONDRIAL"/>
    <property type="match status" value="1"/>
</dbReference>
<evidence type="ECO:0000259" key="6">
    <source>
        <dbReference type="Pfam" id="PF00551"/>
    </source>
</evidence>
<feature type="domain" description="Formyl transferase N-terminal" evidence="6">
    <location>
        <begin position="3"/>
        <end position="178"/>
    </location>
</feature>
<comment type="similarity">
    <text evidence="1 5">Belongs to the Fmt family.</text>
</comment>
<dbReference type="SUPFAM" id="SSF50486">
    <property type="entry name" value="FMT C-terminal domain-like"/>
    <property type="match status" value="1"/>
</dbReference>
<dbReference type="Pfam" id="PF00551">
    <property type="entry name" value="Formyl_trans_N"/>
    <property type="match status" value="1"/>
</dbReference>
<dbReference type="InterPro" id="IPR036477">
    <property type="entry name" value="Formyl_transf_N_sf"/>
</dbReference>
<dbReference type="InterPro" id="IPR011034">
    <property type="entry name" value="Formyl_transferase-like_C_sf"/>
</dbReference>
<evidence type="ECO:0000313" key="8">
    <source>
        <dbReference type="EMBL" id="MBA2227743.1"/>
    </source>
</evidence>
<dbReference type="GO" id="GO:0005829">
    <property type="term" value="C:cytosol"/>
    <property type="evidence" value="ECO:0007669"/>
    <property type="project" value="TreeGrafter"/>
</dbReference>
<evidence type="ECO:0000256" key="4">
    <source>
        <dbReference type="ARBA" id="ARBA00022917"/>
    </source>
</evidence>
<evidence type="ECO:0000313" key="9">
    <source>
        <dbReference type="Proteomes" id="UP000542342"/>
    </source>
</evidence>
<gene>
    <name evidence="5" type="primary">fmt</name>
    <name evidence="8" type="ORF">H0921_16410</name>
</gene>
<feature type="domain" description="Formyl transferase C-terminal" evidence="7">
    <location>
        <begin position="204"/>
        <end position="315"/>
    </location>
</feature>
<sequence>MMGTGSFALPIFTALLEAFPQGVVGLVTQPSRHTGQTRSTTRLAGQPLVALAQHHGLPVLQPESINTPEARAELERWQPDVLVVAAYGQILSPQVLAIPRWGAVNVHASLLPRYRGAAPVAHAILQGDTQTGVTLIRMTPQLDAGDILAQEAIPIEPDDTTGSLEARLAELGARLLVEWLQRLHRGNLPPPLPQDPAQATRAPKIRKSFGLIDWSQSPEYLERFVRAMQPWPTAYTFLHQPGRPPQRWIITRLQVGPEVPENTPPAPPGTLLLPEEAPPGFPLAVRTGTDRLALITELQPAGKRRMSAAEFLRGHPLYPGARLGPEQEH</sequence>
<dbReference type="CDD" id="cd08646">
    <property type="entry name" value="FMT_core_Met-tRNA-FMT_N"/>
    <property type="match status" value="1"/>
</dbReference>
<dbReference type="InterPro" id="IPR041711">
    <property type="entry name" value="Met-tRNA-FMT_N"/>
</dbReference>